<dbReference type="Pfam" id="PF11905">
    <property type="entry name" value="DUF3425"/>
    <property type="match status" value="1"/>
</dbReference>
<evidence type="ECO:0000313" key="3">
    <source>
        <dbReference type="Proteomes" id="UP000039046"/>
    </source>
</evidence>
<feature type="compositionally biased region" description="Basic residues" evidence="1">
    <location>
        <begin position="15"/>
        <end position="25"/>
    </location>
</feature>
<gene>
    <name evidence="2" type="ORF">VHEMI03358</name>
</gene>
<dbReference type="OrthoDB" id="2245989at2759"/>
<evidence type="ECO:0000256" key="1">
    <source>
        <dbReference type="SAM" id="MobiDB-lite"/>
    </source>
</evidence>
<dbReference type="EMBL" id="CDHN01000002">
    <property type="protein sequence ID" value="CEJ84031.1"/>
    <property type="molecule type" value="Genomic_DNA"/>
</dbReference>
<organism evidence="2 3">
    <name type="scientific">[Torrubiella] hemipterigena</name>
    <dbReference type="NCBI Taxonomy" id="1531966"/>
    <lineage>
        <taxon>Eukaryota</taxon>
        <taxon>Fungi</taxon>
        <taxon>Dikarya</taxon>
        <taxon>Ascomycota</taxon>
        <taxon>Pezizomycotina</taxon>
        <taxon>Sordariomycetes</taxon>
        <taxon>Hypocreomycetidae</taxon>
        <taxon>Hypocreales</taxon>
        <taxon>Clavicipitaceae</taxon>
        <taxon>Clavicipitaceae incertae sedis</taxon>
        <taxon>'Torrubiella' clade</taxon>
    </lineage>
</organism>
<evidence type="ECO:0000313" key="2">
    <source>
        <dbReference type="EMBL" id="CEJ84031.1"/>
    </source>
</evidence>
<protein>
    <recommendedName>
        <fullName evidence="4">BZIP domain-containing protein</fullName>
    </recommendedName>
</protein>
<name>A0A0A1TAX9_9HYPO</name>
<dbReference type="STRING" id="1531966.A0A0A1TAX9"/>
<feature type="region of interest" description="Disordered" evidence="1">
    <location>
        <begin position="1"/>
        <end position="34"/>
    </location>
</feature>
<sequence length="355" mass="39278">MASTTNPGSQAAPRPRTRQRQHKAPAKLDVPEIEEDAAERKRVLNVLAQRRYREKKRLARKNRADKEAEEISSVASSKDCSEYNAVDDTIEEVVCSPKVAANEKQIMTGLDMFDIGITSWDGAFDNLPVPDMCAFGTETGSSDDSVNPGVLSMSARSSDIFTLSLGSPESSNALSGSSAGSSPEGLPIDSFLLPTQGLTIIRAFQRIADRIGATGNMWELDANSPFNMGTATPADQLPVAWQPTPLQVLTKHHPMIDFMPWPNVRERVIGIFSLPDQMRPPNATGPMALLNFAYDFEDESEGVRIFGDDPCDPNGWEVGQIFFERWWFLFDRDIISNSNRLRRLRGAPALRMKTT</sequence>
<dbReference type="Proteomes" id="UP000039046">
    <property type="component" value="Unassembled WGS sequence"/>
</dbReference>
<dbReference type="PANTHER" id="PTHR38116">
    <property type="entry name" value="CHROMOSOME 7, WHOLE GENOME SHOTGUN SEQUENCE"/>
    <property type="match status" value="1"/>
</dbReference>
<dbReference type="InterPro" id="IPR021833">
    <property type="entry name" value="DUF3425"/>
</dbReference>
<proteinExistence type="predicted"/>
<dbReference type="AlphaFoldDB" id="A0A0A1TAX9"/>
<evidence type="ECO:0008006" key="4">
    <source>
        <dbReference type="Google" id="ProtNLM"/>
    </source>
</evidence>
<dbReference type="PANTHER" id="PTHR38116:SF9">
    <property type="entry name" value="BZIP DOMAIN-CONTAINING PROTEIN"/>
    <property type="match status" value="1"/>
</dbReference>
<keyword evidence="3" id="KW-1185">Reference proteome</keyword>
<reference evidence="2 3" key="1">
    <citation type="journal article" date="2015" name="Genome Announc.">
        <title>Draft Genome Sequence and Gene Annotation of the Entomopathogenic Fungus Verticillium hemipterigenum.</title>
        <authorList>
            <person name="Horn F."/>
            <person name="Habel A."/>
            <person name="Scharf D.H."/>
            <person name="Dworschak J."/>
            <person name="Brakhage A.A."/>
            <person name="Guthke R."/>
            <person name="Hertweck C."/>
            <person name="Linde J."/>
        </authorList>
    </citation>
    <scope>NUCLEOTIDE SEQUENCE [LARGE SCALE GENOMIC DNA]</scope>
</reference>
<dbReference type="HOGENOM" id="CLU_037870_0_0_1"/>
<accession>A0A0A1TAX9</accession>